<dbReference type="Pfam" id="PF05853">
    <property type="entry name" value="BKACE"/>
    <property type="match status" value="1"/>
</dbReference>
<dbReference type="AlphaFoldDB" id="A0A2A3YZZ7"/>
<dbReference type="Proteomes" id="UP000217564">
    <property type="component" value="Unassembled WGS sequence"/>
</dbReference>
<accession>A0A2A3YZZ7</accession>
<dbReference type="GO" id="GO:0043720">
    <property type="term" value="F:3-keto-5-aminohexanoate cleavage activity"/>
    <property type="evidence" value="ECO:0007669"/>
    <property type="project" value="InterPro"/>
</dbReference>
<evidence type="ECO:0000313" key="2">
    <source>
        <dbReference type="Proteomes" id="UP000217564"/>
    </source>
</evidence>
<comment type="caution">
    <text evidence="1">The sequence shown here is derived from an EMBL/GenBank/DDBJ whole genome shotgun (WGS) entry which is preliminary data.</text>
</comment>
<gene>
    <name evidence="1" type="ORF">CIK64_18340</name>
</gene>
<dbReference type="PANTHER" id="PTHR37418:SF1">
    <property type="entry name" value="3-KETO-5-AMINOHEXANOATE CLEAVAGE PROTEIN"/>
    <property type="match status" value="1"/>
</dbReference>
<name>A0A2A3YZZ7_BREAU</name>
<organism evidence="1 2">
    <name type="scientific">Brevibacterium aurantiacum</name>
    <dbReference type="NCBI Taxonomy" id="273384"/>
    <lineage>
        <taxon>Bacteria</taxon>
        <taxon>Bacillati</taxon>
        <taxon>Actinomycetota</taxon>
        <taxon>Actinomycetes</taxon>
        <taxon>Micrococcales</taxon>
        <taxon>Brevibacteriaceae</taxon>
        <taxon>Brevibacterium</taxon>
    </lineage>
</organism>
<dbReference type="PANTHER" id="PTHR37418">
    <property type="entry name" value="3-KETO-5-AMINOHEXANOATE CLEAVAGE ENZYME-RELATED"/>
    <property type="match status" value="1"/>
</dbReference>
<dbReference type="Gene3D" id="3.20.20.70">
    <property type="entry name" value="Aldolase class I"/>
    <property type="match status" value="1"/>
</dbReference>
<evidence type="ECO:0000313" key="1">
    <source>
        <dbReference type="EMBL" id="PCC44930.1"/>
    </source>
</evidence>
<dbReference type="InterPro" id="IPR008567">
    <property type="entry name" value="BKACE"/>
</dbReference>
<dbReference type="RefSeq" id="WP_096163101.1">
    <property type="nucleotide sequence ID" value="NZ_JABUXY010000008.1"/>
</dbReference>
<reference evidence="1 2" key="1">
    <citation type="journal article" date="2017" name="Elife">
        <title>Extensive horizontal gene transfer in cheese-associated bacteria.</title>
        <authorList>
            <person name="Bonham K.S."/>
            <person name="Wolfe B.E."/>
            <person name="Dutton R.J."/>
        </authorList>
    </citation>
    <scope>NUCLEOTIDE SEQUENCE [LARGE SCALE GENOMIC DNA]</scope>
    <source>
        <strain evidence="1 2">947_7</strain>
    </source>
</reference>
<proteinExistence type="predicted"/>
<dbReference type="InterPro" id="IPR013785">
    <property type="entry name" value="Aldolase_TIM"/>
</dbReference>
<protein>
    <submittedName>
        <fullName evidence="1">Aldolase</fullName>
    </submittedName>
</protein>
<sequence length="243" mass="25329">MAANENNRIFLQAALNARDHPANPTTPHSIAAQAAIAVAAGAQSVHLHPYDASGRQSLDAHDCAATLQEVRAACPGIAISLTTSAEVEPNPQKRLELISNWTELPDLVTANQGEPGIVEITELLAERGVGIEAGLLSLDDAHQFIAAGIAPLCHRVMVEPLDGDPAAALAHAEAIESALATAGITLEQVHHGDGVASWAVNRRAIDRGHGIRTGLEDTPVLPDGRVAKDNGELVEAAVVLTEN</sequence>
<dbReference type="EMBL" id="NRGP01000038">
    <property type="protein sequence ID" value="PCC44930.1"/>
    <property type="molecule type" value="Genomic_DNA"/>
</dbReference>